<accession>A0ABR1BWP7</accession>
<dbReference type="Pfam" id="PF03314">
    <property type="entry name" value="DUF273"/>
    <property type="match status" value="1"/>
</dbReference>
<proteinExistence type="predicted"/>
<reference evidence="1 2" key="1">
    <citation type="submission" date="2023-08" db="EMBL/GenBank/DDBJ databases">
        <title>A Necator americanus chromosomal reference genome.</title>
        <authorList>
            <person name="Ilik V."/>
            <person name="Petrzelkova K.J."/>
            <person name="Pardy F."/>
            <person name="Fuh T."/>
            <person name="Niatou-Singa F.S."/>
            <person name="Gouil Q."/>
            <person name="Baker L."/>
            <person name="Ritchie M.E."/>
            <person name="Jex A.R."/>
            <person name="Gazzola D."/>
            <person name="Li H."/>
            <person name="Toshio Fujiwara R."/>
            <person name="Zhan B."/>
            <person name="Aroian R.V."/>
            <person name="Pafco B."/>
            <person name="Schwarz E.M."/>
        </authorList>
    </citation>
    <scope>NUCLEOTIDE SEQUENCE [LARGE SCALE GENOMIC DNA]</scope>
    <source>
        <strain evidence="1 2">Aroian</strain>
        <tissue evidence="1">Whole animal</tissue>
    </source>
</reference>
<keyword evidence="2" id="KW-1185">Reference proteome</keyword>
<evidence type="ECO:0000313" key="2">
    <source>
        <dbReference type="Proteomes" id="UP001303046"/>
    </source>
</evidence>
<gene>
    <name evidence="1" type="primary">Necator_chrI.g2724</name>
    <name evidence="1" type="ORF">RB195_006596</name>
</gene>
<organism evidence="1 2">
    <name type="scientific">Necator americanus</name>
    <name type="common">Human hookworm</name>
    <dbReference type="NCBI Taxonomy" id="51031"/>
    <lineage>
        <taxon>Eukaryota</taxon>
        <taxon>Metazoa</taxon>
        <taxon>Ecdysozoa</taxon>
        <taxon>Nematoda</taxon>
        <taxon>Chromadorea</taxon>
        <taxon>Rhabditida</taxon>
        <taxon>Rhabditina</taxon>
        <taxon>Rhabditomorpha</taxon>
        <taxon>Strongyloidea</taxon>
        <taxon>Ancylostomatidae</taxon>
        <taxon>Bunostominae</taxon>
        <taxon>Necator</taxon>
    </lineage>
</organism>
<evidence type="ECO:0000313" key="1">
    <source>
        <dbReference type="EMBL" id="KAK6729645.1"/>
    </source>
</evidence>
<comment type="caution">
    <text evidence="1">The sequence shown here is derived from an EMBL/GenBank/DDBJ whole genome shotgun (WGS) entry which is preliminary data.</text>
</comment>
<dbReference type="PANTHER" id="PTHR31562">
    <property type="entry name" value="PROTEIN CBG18972"/>
    <property type="match status" value="1"/>
</dbReference>
<dbReference type="Proteomes" id="UP001303046">
    <property type="component" value="Unassembled WGS sequence"/>
</dbReference>
<dbReference type="EMBL" id="JAVFWL010000001">
    <property type="protein sequence ID" value="KAK6729645.1"/>
    <property type="molecule type" value="Genomic_DNA"/>
</dbReference>
<sequence>MTSARRLRQAYLLETLAPESQREAHVCYSIWHQSTNFDDLFLYEACIRSILGSQRNFGKVRIVRKGTGWVRDIWITNSMWSLERDFMLHGMKESDRSTIPDGLFSWLRSRISSRFTWYPPLTKDLDLKQCPTGNVEWHYDTRLRVPRATIEEQLREIARVVEKERWSALGRVKDYL</sequence>
<dbReference type="InterPro" id="IPR004988">
    <property type="entry name" value="DUF273"/>
</dbReference>
<dbReference type="PANTHER" id="PTHR31562:SF9">
    <property type="entry name" value="GLYCOSYLTRANSFERASE FAMILY 8 PROTEIN"/>
    <property type="match status" value="1"/>
</dbReference>
<name>A0ABR1BWP7_NECAM</name>
<protein>
    <submittedName>
        <fullName evidence="1">Uncharacterized protein</fullName>
    </submittedName>
</protein>